<dbReference type="Proteomes" id="UP000323597">
    <property type="component" value="Chromosome A02"/>
</dbReference>
<evidence type="ECO:0000313" key="2">
    <source>
        <dbReference type="Proteomes" id="UP000323597"/>
    </source>
</evidence>
<reference evidence="1 2" key="1">
    <citation type="submission" date="2019-07" db="EMBL/GenBank/DDBJ databases">
        <title>WGS assembly of Gossypium mustelinum.</title>
        <authorList>
            <person name="Chen Z.J."/>
            <person name="Sreedasyam A."/>
            <person name="Ando A."/>
            <person name="Song Q."/>
            <person name="De L."/>
            <person name="Hulse-Kemp A."/>
            <person name="Ding M."/>
            <person name="Ye W."/>
            <person name="Kirkbride R."/>
            <person name="Jenkins J."/>
            <person name="Plott C."/>
            <person name="Lovell J."/>
            <person name="Lin Y.-M."/>
            <person name="Vaughn R."/>
            <person name="Liu B."/>
            <person name="Li W."/>
            <person name="Simpson S."/>
            <person name="Scheffler B."/>
            <person name="Saski C."/>
            <person name="Grover C."/>
            <person name="Hu G."/>
            <person name="Conover J."/>
            <person name="Carlson J."/>
            <person name="Shu S."/>
            <person name="Boston L."/>
            <person name="Williams M."/>
            <person name="Peterson D."/>
            <person name="Mcgee K."/>
            <person name="Jones D."/>
            <person name="Wendel J."/>
            <person name="Stelly D."/>
            <person name="Grimwood J."/>
            <person name="Schmutz J."/>
        </authorList>
    </citation>
    <scope>NUCLEOTIDE SEQUENCE [LARGE SCALE GENOMIC DNA]</scope>
    <source>
        <strain evidence="1">1408120.09</strain>
    </source>
</reference>
<dbReference type="EMBL" id="CM017637">
    <property type="protein sequence ID" value="TYJ46328.1"/>
    <property type="molecule type" value="Genomic_DNA"/>
</dbReference>
<gene>
    <name evidence="1" type="ORF">E1A91_A02G113600v1</name>
</gene>
<sequence>MWSTCVNRRATVSYSQWSSSKVRSCGLYHHHKSDKTSSTSSNLLGYAGHPPPQLFRLTRGSGYFCGGGRGRSRLQC</sequence>
<accession>A0A5D3A638</accession>
<keyword evidence="2" id="KW-1185">Reference proteome</keyword>
<proteinExistence type="predicted"/>
<protein>
    <submittedName>
        <fullName evidence="1">Uncharacterized protein</fullName>
    </submittedName>
</protein>
<organism evidence="1 2">
    <name type="scientific">Gossypium mustelinum</name>
    <name type="common">Cotton</name>
    <name type="synonym">Gossypium caicoense</name>
    <dbReference type="NCBI Taxonomy" id="34275"/>
    <lineage>
        <taxon>Eukaryota</taxon>
        <taxon>Viridiplantae</taxon>
        <taxon>Streptophyta</taxon>
        <taxon>Embryophyta</taxon>
        <taxon>Tracheophyta</taxon>
        <taxon>Spermatophyta</taxon>
        <taxon>Magnoliopsida</taxon>
        <taxon>eudicotyledons</taxon>
        <taxon>Gunneridae</taxon>
        <taxon>Pentapetalae</taxon>
        <taxon>rosids</taxon>
        <taxon>malvids</taxon>
        <taxon>Malvales</taxon>
        <taxon>Malvaceae</taxon>
        <taxon>Malvoideae</taxon>
        <taxon>Gossypium</taxon>
    </lineage>
</organism>
<evidence type="ECO:0000313" key="1">
    <source>
        <dbReference type="EMBL" id="TYJ46328.1"/>
    </source>
</evidence>
<name>A0A5D3A638_GOSMU</name>
<dbReference type="AlphaFoldDB" id="A0A5D3A638"/>